<dbReference type="Pfam" id="PF10354">
    <property type="entry name" value="BMT5-like"/>
    <property type="match status" value="3"/>
</dbReference>
<organism evidence="2 3">
    <name type="scientific">Penstemon smallii</name>
    <dbReference type="NCBI Taxonomy" id="265156"/>
    <lineage>
        <taxon>Eukaryota</taxon>
        <taxon>Viridiplantae</taxon>
        <taxon>Streptophyta</taxon>
        <taxon>Embryophyta</taxon>
        <taxon>Tracheophyta</taxon>
        <taxon>Spermatophyta</taxon>
        <taxon>Magnoliopsida</taxon>
        <taxon>eudicotyledons</taxon>
        <taxon>Gunneridae</taxon>
        <taxon>Pentapetalae</taxon>
        <taxon>asterids</taxon>
        <taxon>lamiids</taxon>
        <taxon>Lamiales</taxon>
        <taxon>Plantaginaceae</taxon>
        <taxon>Cheloneae</taxon>
        <taxon>Penstemon</taxon>
    </lineage>
</organism>
<accession>A0ABD3S9M6</accession>
<reference evidence="2 3" key="1">
    <citation type="submission" date="2024-12" db="EMBL/GenBank/DDBJ databases">
        <title>The unique morphological basis and parallel evolutionary history of personate flowers in Penstemon.</title>
        <authorList>
            <person name="Depatie T.H."/>
            <person name="Wessinger C.A."/>
        </authorList>
    </citation>
    <scope>NUCLEOTIDE SEQUENCE [LARGE SCALE GENOMIC DNA]</scope>
    <source>
        <strain evidence="2">WTNN_2</strain>
        <tissue evidence="2">Leaf</tissue>
    </source>
</reference>
<dbReference type="EMBL" id="JBJXBP010000007">
    <property type="protein sequence ID" value="KAL3821157.1"/>
    <property type="molecule type" value="Genomic_DNA"/>
</dbReference>
<gene>
    <name evidence="2" type="ORF">ACJIZ3_007062</name>
</gene>
<dbReference type="AlphaFoldDB" id="A0ABD3S9M6"/>
<comment type="caution">
    <text evidence="2">The sequence shown here is derived from an EMBL/GenBank/DDBJ whole genome shotgun (WGS) entry which is preliminary data.</text>
</comment>
<protein>
    <recommendedName>
        <fullName evidence="1">25S rRNA (uridine-N(3))-methyltransferase BMT5-like domain-containing protein</fullName>
    </recommendedName>
</protein>
<sequence length="665" mass="76366">MAVLRSEVVRVREERWIKHYSSSHDILLVGEGDFSFSLCLATAFGSATNIVATSFDSYGSLLARRGGGCKSWIGFTLGPSRLVHELIKKYKKAKANLAILEMMGATLLHGVDATKMKISPHLQCRKFHRIIYNFPHAGFHQKEDHPRLISMHKNLVHGFFRNARSMLWLDGEIHITHKTKPPFDSWRIQDLASNCSLYLIECADFRIQDYPSYKNKRGSGPRCDKPFHLGECRTFKFKLFPDAAITHRTSQNNLTFNDRVIDERTLQGNMIRNECFKMFDSYLKLVEDTLGSHSYDVFCSVREALRLGFNAYTYEVPGRSLSGYVADLEELHRLNILRSQRLGQMLLMVSFREERWIKHYSSSHDILLVGEGDFSFSLCLAMAFGSATNIVATSLDSYEELIKKYKNANANLAILEMLGATLLHGVDATKLTIYPHLQCRKFHRIIYNFPHAGFHQKEDHPHLISMHRDLVCGFFLNARSMLWVDGEIHISHKITPPFSSWRIEDLALNCSLFLVECADFQLQDYPFYNNKRGSGSRCDEPFPLGECRTFKFKLFPNSNTHRTSQNIFTFNDVGMRTLEHNMIRNECFWIFGGYLKHVEETFGSTSYDVGSSVFEALRLGFISYMGAEQGRPSSGYIAILEELHHLSILRSQRLRRMLVSSFVSP</sequence>
<dbReference type="Proteomes" id="UP001634393">
    <property type="component" value="Unassembled WGS sequence"/>
</dbReference>
<feature type="domain" description="25S rRNA (uridine-N(3))-methyltransferase BMT5-like" evidence="1">
    <location>
        <begin position="27"/>
        <end position="62"/>
    </location>
</feature>
<proteinExistence type="predicted"/>
<dbReference type="PANTHER" id="PTHR11538:SF26">
    <property type="entry name" value="FERREDOXIN-FOLD ANTICODON-BINDING DOMAIN-CONTAINING PROTEIN 1"/>
    <property type="match status" value="1"/>
</dbReference>
<feature type="domain" description="25S rRNA (uridine-N(3))-methyltransferase BMT5-like" evidence="1">
    <location>
        <begin position="85"/>
        <end position="217"/>
    </location>
</feature>
<evidence type="ECO:0000259" key="1">
    <source>
        <dbReference type="Pfam" id="PF10354"/>
    </source>
</evidence>
<dbReference type="InterPro" id="IPR019446">
    <property type="entry name" value="BMT5-like"/>
</dbReference>
<name>A0ABD3S9M6_9LAMI</name>
<evidence type="ECO:0000313" key="3">
    <source>
        <dbReference type="Proteomes" id="UP001634393"/>
    </source>
</evidence>
<keyword evidence="3" id="KW-1185">Reference proteome</keyword>
<evidence type="ECO:0000313" key="2">
    <source>
        <dbReference type="EMBL" id="KAL3821157.1"/>
    </source>
</evidence>
<feature type="domain" description="25S rRNA (uridine-N(3))-methyltransferase BMT5-like" evidence="1">
    <location>
        <begin position="367"/>
        <end position="532"/>
    </location>
</feature>
<dbReference type="PANTHER" id="PTHR11538">
    <property type="entry name" value="PHENYLALANYL-TRNA SYNTHETASE"/>
    <property type="match status" value="1"/>
</dbReference>